<keyword evidence="2" id="KW-0812">Transmembrane</keyword>
<dbReference type="AlphaFoldDB" id="A0AAD7HC51"/>
<name>A0AAD7HC51_9AGAR</name>
<feature type="region of interest" description="Disordered" evidence="1">
    <location>
        <begin position="300"/>
        <end position="325"/>
    </location>
</feature>
<accession>A0AAD7HC51</accession>
<evidence type="ECO:0000313" key="5">
    <source>
        <dbReference type="Proteomes" id="UP001215280"/>
    </source>
</evidence>
<evidence type="ECO:0000313" key="4">
    <source>
        <dbReference type="EMBL" id="KAJ7717370.1"/>
    </source>
</evidence>
<dbReference type="EMBL" id="JARJLG010000319">
    <property type="protein sequence ID" value="KAJ7717370.1"/>
    <property type="molecule type" value="Genomic_DNA"/>
</dbReference>
<evidence type="ECO:0008006" key="6">
    <source>
        <dbReference type="Google" id="ProtNLM"/>
    </source>
</evidence>
<feature type="compositionally biased region" description="Low complexity" evidence="1">
    <location>
        <begin position="202"/>
        <end position="213"/>
    </location>
</feature>
<evidence type="ECO:0000256" key="1">
    <source>
        <dbReference type="SAM" id="MobiDB-lite"/>
    </source>
</evidence>
<comment type="caution">
    <text evidence="4">The sequence shown here is derived from an EMBL/GenBank/DDBJ whole genome shotgun (WGS) entry which is preliminary data.</text>
</comment>
<gene>
    <name evidence="4" type="ORF">DFH07DRAFT_1012711</name>
</gene>
<protein>
    <recommendedName>
        <fullName evidence="6">Mid2 domain-containing protein</fullName>
    </recommendedName>
</protein>
<feature type="transmembrane region" description="Helical" evidence="2">
    <location>
        <begin position="223"/>
        <end position="246"/>
    </location>
</feature>
<evidence type="ECO:0000256" key="3">
    <source>
        <dbReference type="SAM" id="SignalP"/>
    </source>
</evidence>
<feature type="region of interest" description="Disordered" evidence="1">
    <location>
        <begin position="187"/>
        <end position="213"/>
    </location>
</feature>
<feature type="compositionally biased region" description="Low complexity" evidence="1">
    <location>
        <begin position="156"/>
        <end position="169"/>
    </location>
</feature>
<feature type="signal peptide" evidence="3">
    <location>
        <begin position="1"/>
        <end position="19"/>
    </location>
</feature>
<evidence type="ECO:0000256" key="2">
    <source>
        <dbReference type="SAM" id="Phobius"/>
    </source>
</evidence>
<dbReference type="Proteomes" id="UP001215280">
    <property type="component" value="Unassembled WGS sequence"/>
</dbReference>
<keyword evidence="3" id="KW-0732">Signal</keyword>
<feature type="region of interest" description="Disordered" evidence="1">
    <location>
        <begin position="144"/>
        <end position="169"/>
    </location>
</feature>
<proteinExistence type="predicted"/>
<organism evidence="4 5">
    <name type="scientific">Mycena maculata</name>
    <dbReference type="NCBI Taxonomy" id="230809"/>
    <lineage>
        <taxon>Eukaryota</taxon>
        <taxon>Fungi</taxon>
        <taxon>Dikarya</taxon>
        <taxon>Basidiomycota</taxon>
        <taxon>Agaricomycotina</taxon>
        <taxon>Agaricomycetes</taxon>
        <taxon>Agaricomycetidae</taxon>
        <taxon>Agaricales</taxon>
        <taxon>Marasmiineae</taxon>
        <taxon>Mycenaceae</taxon>
        <taxon>Mycena</taxon>
    </lineage>
</organism>
<keyword evidence="2" id="KW-0472">Membrane</keyword>
<sequence>MRNRLLSLFLLWFSHLGVSAPPINQTIGATGSSIQYAGSFNENCDSQSECVTRTSSRIQISFEDDSATPTSMPGFAIYVSLAPNGPCILRIDGNDVKVVGRGNTDFDNLIFVDTELSNESHVLVIIPEDEVEFQQIIVTSGDIPALPPVSPQTSGNQTPAPSSSRSSSIRQNASSSIFISTSFSFSGRPSTNGTSAAPIPGSSSTTQASSAASSESKRAAGEIIGGVVGGVLLVSAILSAVLLRWWRSRGAIPKVSPFETQRRQTDYGDGVPTDRSGSKGYRDLAVQLRAIEARFARLERMTPRAGSEDAGIGTSSSPGAPPTYE</sequence>
<feature type="chain" id="PRO_5041984335" description="Mid2 domain-containing protein" evidence="3">
    <location>
        <begin position="20"/>
        <end position="325"/>
    </location>
</feature>
<keyword evidence="2" id="KW-1133">Transmembrane helix</keyword>
<reference evidence="4" key="1">
    <citation type="submission" date="2023-03" db="EMBL/GenBank/DDBJ databases">
        <title>Massive genome expansion in bonnet fungi (Mycena s.s.) driven by repeated elements and novel gene families across ecological guilds.</title>
        <authorList>
            <consortium name="Lawrence Berkeley National Laboratory"/>
            <person name="Harder C.B."/>
            <person name="Miyauchi S."/>
            <person name="Viragh M."/>
            <person name="Kuo A."/>
            <person name="Thoen E."/>
            <person name="Andreopoulos B."/>
            <person name="Lu D."/>
            <person name="Skrede I."/>
            <person name="Drula E."/>
            <person name="Henrissat B."/>
            <person name="Morin E."/>
            <person name="Kohler A."/>
            <person name="Barry K."/>
            <person name="LaButti K."/>
            <person name="Morin E."/>
            <person name="Salamov A."/>
            <person name="Lipzen A."/>
            <person name="Mereny Z."/>
            <person name="Hegedus B."/>
            <person name="Baldrian P."/>
            <person name="Stursova M."/>
            <person name="Weitz H."/>
            <person name="Taylor A."/>
            <person name="Grigoriev I.V."/>
            <person name="Nagy L.G."/>
            <person name="Martin F."/>
            <person name="Kauserud H."/>
        </authorList>
    </citation>
    <scope>NUCLEOTIDE SEQUENCE</scope>
    <source>
        <strain evidence="4">CBHHK188m</strain>
    </source>
</reference>
<keyword evidence="5" id="KW-1185">Reference proteome</keyword>